<gene>
    <name evidence="2" type="ORF">SAMN04489730_3927</name>
</gene>
<sequence>MWQYALWGLVGAAVNRALLFLEASQRVKGWPWARPHGPGGGVYAVSVVLHLAIAATTTAAVSTTQLLSNGFLAFGMGAAAPVVVKKVSGYALKVLPPDETGARAGEGGPDDGS</sequence>
<dbReference type="AlphaFoldDB" id="A0A1K1RT96"/>
<dbReference type="EMBL" id="FPJG01000006">
    <property type="protein sequence ID" value="SFW75368.1"/>
    <property type="molecule type" value="Genomic_DNA"/>
</dbReference>
<organism evidence="2 3">
    <name type="scientific">Amycolatopsis australiensis</name>
    <dbReference type="NCBI Taxonomy" id="546364"/>
    <lineage>
        <taxon>Bacteria</taxon>
        <taxon>Bacillati</taxon>
        <taxon>Actinomycetota</taxon>
        <taxon>Actinomycetes</taxon>
        <taxon>Pseudonocardiales</taxon>
        <taxon>Pseudonocardiaceae</taxon>
        <taxon>Amycolatopsis</taxon>
    </lineage>
</organism>
<evidence type="ECO:0000313" key="2">
    <source>
        <dbReference type="EMBL" id="SFW75368.1"/>
    </source>
</evidence>
<keyword evidence="1" id="KW-1133">Transmembrane helix</keyword>
<dbReference type="OrthoDB" id="3218347at2"/>
<dbReference type="Proteomes" id="UP000182740">
    <property type="component" value="Unassembled WGS sequence"/>
</dbReference>
<evidence type="ECO:0000313" key="3">
    <source>
        <dbReference type="Proteomes" id="UP000182740"/>
    </source>
</evidence>
<dbReference type="RefSeq" id="WP_072477653.1">
    <property type="nucleotide sequence ID" value="NZ_FPJG01000006.1"/>
</dbReference>
<keyword evidence="1" id="KW-0812">Transmembrane</keyword>
<evidence type="ECO:0000256" key="1">
    <source>
        <dbReference type="SAM" id="Phobius"/>
    </source>
</evidence>
<reference evidence="3" key="1">
    <citation type="submission" date="2016-11" db="EMBL/GenBank/DDBJ databases">
        <authorList>
            <person name="Varghese N."/>
            <person name="Submissions S."/>
        </authorList>
    </citation>
    <scope>NUCLEOTIDE SEQUENCE [LARGE SCALE GENOMIC DNA]</scope>
    <source>
        <strain evidence="3">DSM 44671</strain>
    </source>
</reference>
<protein>
    <submittedName>
        <fullName evidence="2">Uncharacterized protein</fullName>
    </submittedName>
</protein>
<keyword evidence="3" id="KW-1185">Reference proteome</keyword>
<feature type="transmembrane region" description="Helical" evidence="1">
    <location>
        <begin position="42"/>
        <end position="60"/>
    </location>
</feature>
<feature type="transmembrane region" description="Helical" evidence="1">
    <location>
        <begin position="66"/>
        <end position="84"/>
    </location>
</feature>
<name>A0A1K1RT96_9PSEU</name>
<keyword evidence="1" id="KW-0472">Membrane</keyword>
<proteinExistence type="predicted"/>
<accession>A0A1K1RT96</accession>